<sequence length="291" mass="33487">MYQKMNQFVSRFRDLEQKEFTLTGEEERRWKMLKEKLAVPQLAEPSETISRKCIAVTSLYAQSGASFISGNIAYAWAGKGVPVTLCERPNAISYFYFALDYERRAKQRENTSTSQLLMQNNYLRIQMESPLNLQQKPSSTDIASWLLRVSKDSPIVIIDISSGWTEDETNQMFEMADEIWVVFDADLARLTRLFLTEAAPIWWTTQKSKIRFIANKWNNQLAKSSVMKKVEGTLSLWNSEFTLSKVECMLPLIDGERTATAHSKGNLLLESFPEEESEFQSLIPAYKGRML</sequence>
<dbReference type="EMBL" id="BJON01000037">
    <property type="protein sequence ID" value="GED72923.1"/>
    <property type="molecule type" value="Genomic_DNA"/>
</dbReference>
<reference evidence="2" key="2">
    <citation type="submission" date="2015-07" db="EMBL/GenBank/DDBJ databases">
        <title>MeaNS - Measles Nucleotide Surveillance Program.</title>
        <authorList>
            <person name="Tran T."/>
            <person name="Druce J."/>
        </authorList>
    </citation>
    <scope>NUCLEOTIDE SEQUENCE</scope>
    <source>
        <strain evidence="2">DSM 9887</strain>
    </source>
</reference>
<keyword evidence="4" id="KW-1185">Reference proteome</keyword>
<dbReference type="EMBL" id="LGIQ01000008">
    <property type="protein sequence ID" value="KNB72134.1"/>
    <property type="molecule type" value="Genomic_DNA"/>
</dbReference>
<proteinExistence type="predicted"/>
<dbReference type="RefSeq" id="WP_049739109.1">
    <property type="nucleotide sequence ID" value="NZ_BJON01000037.1"/>
</dbReference>
<dbReference type="Proteomes" id="UP000319578">
    <property type="component" value="Unassembled WGS sequence"/>
</dbReference>
<gene>
    <name evidence="2" type="ORF">ADS79_14320</name>
    <name evidence="1" type="ORF">BRE01_66250</name>
</gene>
<accession>A0A0K9YTU3</accession>
<reference evidence="3" key="1">
    <citation type="submission" date="2015-07" db="EMBL/GenBank/DDBJ databases">
        <title>Genome sequencing project for genomic taxonomy and phylogenomics of Bacillus-like bacteria.</title>
        <authorList>
            <person name="Liu B."/>
            <person name="Wang J."/>
            <person name="Zhu Y."/>
            <person name="Liu G."/>
            <person name="Chen Q."/>
            <person name="Chen Z."/>
            <person name="Lan J."/>
            <person name="Che J."/>
            <person name="Ge C."/>
            <person name="Shi H."/>
            <person name="Pan Z."/>
            <person name="Liu X."/>
        </authorList>
    </citation>
    <scope>NUCLEOTIDE SEQUENCE [LARGE SCALE GENOMIC DNA]</scope>
    <source>
        <strain evidence="3">DSM 9887</strain>
    </source>
</reference>
<dbReference type="Proteomes" id="UP000036834">
    <property type="component" value="Unassembled WGS sequence"/>
</dbReference>
<organism evidence="2 3">
    <name type="scientific">Brevibacillus reuszeri</name>
    <dbReference type="NCBI Taxonomy" id="54915"/>
    <lineage>
        <taxon>Bacteria</taxon>
        <taxon>Bacillati</taxon>
        <taxon>Bacillota</taxon>
        <taxon>Bacilli</taxon>
        <taxon>Bacillales</taxon>
        <taxon>Paenibacillaceae</taxon>
        <taxon>Brevibacillus</taxon>
    </lineage>
</organism>
<evidence type="ECO:0000313" key="2">
    <source>
        <dbReference type="EMBL" id="KNB72134.1"/>
    </source>
</evidence>
<evidence type="ECO:0000313" key="4">
    <source>
        <dbReference type="Proteomes" id="UP000319578"/>
    </source>
</evidence>
<evidence type="ECO:0000313" key="3">
    <source>
        <dbReference type="Proteomes" id="UP000036834"/>
    </source>
</evidence>
<name>A0A0K9YTU3_9BACL</name>
<dbReference type="STRING" id="54915.ADS79_14320"/>
<dbReference type="AlphaFoldDB" id="A0A0K9YTU3"/>
<dbReference type="InterPro" id="IPR027417">
    <property type="entry name" value="P-loop_NTPase"/>
</dbReference>
<dbReference type="OrthoDB" id="2474375at2"/>
<comment type="caution">
    <text evidence="2">The sequence shown here is derived from an EMBL/GenBank/DDBJ whole genome shotgun (WGS) entry which is preliminary data.</text>
</comment>
<dbReference type="PATRIC" id="fig|54915.3.peg.231"/>
<dbReference type="Gene3D" id="3.40.50.300">
    <property type="entry name" value="P-loop containing nucleotide triphosphate hydrolases"/>
    <property type="match status" value="1"/>
</dbReference>
<protein>
    <submittedName>
        <fullName evidence="2">Uncharacterized protein</fullName>
    </submittedName>
</protein>
<evidence type="ECO:0000313" key="1">
    <source>
        <dbReference type="EMBL" id="GED72923.1"/>
    </source>
</evidence>
<dbReference type="SUPFAM" id="SSF52540">
    <property type="entry name" value="P-loop containing nucleoside triphosphate hydrolases"/>
    <property type="match status" value="1"/>
</dbReference>
<reference evidence="1 4" key="3">
    <citation type="submission" date="2019-06" db="EMBL/GenBank/DDBJ databases">
        <title>Whole genome shotgun sequence of Brevibacillus reuszeri NBRC 15719.</title>
        <authorList>
            <person name="Hosoyama A."/>
            <person name="Uohara A."/>
            <person name="Ohji S."/>
            <person name="Ichikawa N."/>
        </authorList>
    </citation>
    <scope>NUCLEOTIDE SEQUENCE [LARGE SCALE GENOMIC DNA]</scope>
    <source>
        <strain evidence="1 4">NBRC 15719</strain>
    </source>
</reference>